<dbReference type="Proteomes" id="UP000436088">
    <property type="component" value="Unassembled WGS sequence"/>
</dbReference>
<feature type="transmembrane region" description="Helical" evidence="1">
    <location>
        <begin position="31"/>
        <end position="53"/>
    </location>
</feature>
<organism evidence="4 5">
    <name type="scientific">Hibiscus syriacus</name>
    <name type="common">Rose of Sharon</name>
    <dbReference type="NCBI Taxonomy" id="106335"/>
    <lineage>
        <taxon>Eukaryota</taxon>
        <taxon>Viridiplantae</taxon>
        <taxon>Streptophyta</taxon>
        <taxon>Embryophyta</taxon>
        <taxon>Tracheophyta</taxon>
        <taxon>Spermatophyta</taxon>
        <taxon>Magnoliopsida</taxon>
        <taxon>eudicotyledons</taxon>
        <taxon>Gunneridae</taxon>
        <taxon>Pentapetalae</taxon>
        <taxon>rosids</taxon>
        <taxon>malvids</taxon>
        <taxon>Malvales</taxon>
        <taxon>Malvaceae</taxon>
        <taxon>Malvoideae</taxon>
        <taxon>Hibiscus</taxon>
    </lineage>
</organism>
<sequence length="629" mass="69895">MLPASSDLFLIKVLLLKAARGISVSVFLLCMGQMIVSFASNYGLSLILLKLLWEVGPGLLEALGDSNHCPTLVWLHKDIPAAMPKPFKFFNLWAEHPNFMAILANLDSATAGTTIHAEVETEKELKEEAEMLFYKQKAKADWIKDGDQGTHFFHSLVASKRKCSTIRVLYNHSGERLDTFDAISNEVVDFFVKQLGVVDPEVKGSNISTVKELLGYSLPRNAADTLCMDISDAEIKEALWGQVNNKSPGPDGYNAFFFKKAWTVVGDDFLAAIRYCFDHSFMLPFFNATAVVLVPKVPNPSLVKDFRPISCCSVVYKNVTRILVDRLSYVPAVYGLALLILAMNVLSNLLNVAALNGVFGYHPKCKRIGLTHICFADDLLIFCKGSLNSVMGVQAVLDKLYFMSGLKLNASKCEIFVSGISAGQSSLIRELTGFSLGTLPVRYLGVPLVTRKLAVKDYQALIDKIRTKLSLWANKHLSFAGRLQLICSVMHLKLLVWLSLQTLAGTSNTCWKSGLKLLTYSRASIVAWMAMLNRLPTRVRLVQMGLSIDTDMCLLCGTVSETREHLFFECSFAKELWRSILGLCGIERGVSSWNGELTWAVRLFKGKSLIVRVLRLAWTVFGVQQNRTS</sequence>
<keyword evidence="1" id="KW-0472">Membrane</keyword>
<dbReference type="AlphaFoldDB" id="A0A6A2ZH71"/>
<keyword evidence="1" id="KW-1133">Transmembrane helix</keyword>
<proteinExistence type="predicted"/>
<accession>A0A6A2ZH71</accession>
<evidence type="ECO:0000259" key="3">
    <source>
        <dbReference type="Pfam" id="PF13966"/>
    </source>
</evidence>
<dbReference type="InterPro" id="IPR000477">
    <property type="entry name" value="RT_dom"/>
</dbReference>
<dbReference type="EMBL" id="VEPZ02001152">
    <property type="protein sequence ID" value="KAE8690315.1"/>
    <property type="molecule type" value="Genomic_DNA"/>
</dbReference>
<keyword evidence="1" id="KW-0812">Transmembrane</keyword>
<feature type="domain" description="Reverse transcriptase zinc-binding" evidence="3">
    <location>
        <begin position="508"/>
        <end position="577"/>
    </location>
</feature>
<comment type="caution">
    <text evidence="4">The sequence shown here is derived from an EMBL/GenBank/DDBJ whole genome shotgun (WGS) entry which is preliminary data.</text>
</comment>
<reference evidence="4" key="1">
    <citation type="submission" date="2019-09" db="EMBL/GenBank/DDBJ databases">
        <title>Draft genome information of white flower Hibiscus syriacus.</title>
        <authorList>
            <person name="Kim Y.-M."/>
        </authorList>
    </citation>
    <scope>NUCLEOTIDE SEQUENCE [LARGE SCALE GENOMIC DNA]</scope>
    <source>
        <strain evidence="4">YM2019G1</strain>
    </source>
</reference>
<feature type="domain" description="Reverse transcriptase" evidence="2">
    <location>
        <begin position="337"/>
        <end position="447"/>
    </location>
</feature>
<evidence type="ECO:0000313" key="5">
    <source>
        <dbReference type="Proteomes" id="UP000436088"/>
    </source>
</evidence>
<dbReference type="PANTHER" id="PTHR33116:SF80">
    <property type="entry name" value="REVERSE TRANSCRIPTASE ZINC-BINDING DOMAIN-CONTAINING PROTEIN"/>
    <property type="match status" value="1"/>
</dbReference>
<keyword evidence="5" id="KW-1185">Reference proteome</keyword>
<evidence type="ECO:0000313" key="4">
    <source>
        <dbReference type="EMBL" id="KAE8690315.1"/>
    </source>
</evidence>
<gene>
    <name evidence="4" type="ORF">F3Y22_tig00110895pilonHSYRG00014</name>
</gene>
<dbReference type="InterPro" id="IPR026960">
    <property type="entry name" value="RVT-Znf"/>
</dbReference>
<dbReference type="PANTHER" id="PTHR33116">
    <property type="entry name" value="REVERSE TRANSCRIPTASE ZINC-BINDING DOMAIN-CONTAINING PROTEIN-RELATED-RELATED"/>
    <property type="match status" value="1"/>
</dbReference>
<evidence type="ECO:0008006" key="6">
    <source>
        <dbReference type="Google" id="ProtNLM"/>
    </source>
</evidence>
<protein>
    <recommendedName>
        <fullName evidence="6">Reverse transcriptase domain-containing protein</fullName>
    </recommendedName>
</protein>
<name>A0A6A2ZH71_HIBSY</name>
<evidence type="ECO:0000256" key="1">
    <source>
        <dbReference type="SAM" id="Phobius"/>
    </source>
</evidence>
<dbReference type="Pfam" id="PF13966">
    <property type="entry name" value="zf-RVT"/>
    <property type="match status" value="1"/>
</dbReference>
<dbReference type="Pfam" id="PF00078">
    <property type="entry name" value="RVT_1"/>
    <property type="match status" value="1"/>
</dbReference>
<evidence type="ECO:0000259" key="2">
    <source>
        <dbReference type="Pfam" id="PF00078"/>
    </source>
</evidence>